<dbReference type="Proteomes" id="UP001519863">
    <property type="component" value="Unassembled WGS sequence"/>
</dbReference>
<dbReference type="RefSeq" id="WP_220143904.1">
    <property type="nucleotide sequence ID" value="NZ_JAHXZI010000005.1"/>
</dbReference>
<protein>
    <submittedName>
        <fullName evidence="2">Uncharacterized protein</fullName>
    </submittedName>
</protein>
<evidence type="ECO:0000313" key="2">
    <source>
        <dbReference type="EMBL" id="MBW6434436.1"/>
    </source>
</evidence>
<proteinExistence type="predicted"/>
<accession>A0ABS7B191</accession>
<evidence type="ECO:0000313" key="3">
    <source>
        <dbReference type="Proteomes" id="UP001519863"/>
    </source>
</evidence>
<gene>
    <name evidence="2" type="ORF">KZ829_11890</name>
</gene>
<keyword evidence="3" id="KW-1185">Reference proteome</keyword>
<evidence type="ECO:0000256" key="1">
    <source>
        <dbReference type="SAM" id="SignalP"/>
    </source>
</evidence>
<reference evidence="2 3" key="1">
    <citation type="journal article" date="2013" name="Antonie Van Leeuwenhoek">
        <title>Actinoplanes hulinensis sp. nov., a novel actinomycete isolated from soybean root (Glycine max (L.) Merr).</title>
        <authorList>
            <person name="Shen Y."/>
            <person name="Liu C."/>
            <person name="Wang X."/>
            <person name="Zhao J."/>
            <person name="Jia F."/>
            <person name="Zhang Y."/>
            <person name="Wang L."/>
            <person name="Yang D."/>
            <person name="Xiang W."/>
        </authorList>
    </citation>
    <scope>NUCLEOTIDE SEQUENCE [LARGE SCALE GENOMIC DNA]</scope>
    <source>
        <strain evidence="2 3">NEAU-M9</strain>
    </source>
</reference>
<dbReference type="EMBL" id="JAHXZI010000005">
    <property type="protein sequence ID" value="MBW6434436.1"/>
    <property type="molecule type" value="Genomic_DNA"/>
</dbReference>
<organism evidence="2 3">
    <name type="scientific">Actinoplanes hulinensis</name>
    <dbReference type="NCBI Taxonomy" id="1144547"/>
    <lineage>
        <taxon>Bacteria</taxon>
        <taxon>Bacillati</taxon>
        <taxon>Actinomycetota</taxon>
        <taxon>Actinomycetes</taxon>
        <taxon>Micromonosporales</taxon>
        <taxon>Micromonosporaceae</taxon>
        <taxon>Actinoplanes</taxon>
    </lineage>
</organism>
<sequence length="178" mass="18638">MIRQRTLRYTTVAISIFLGATLATPATAATADSPQFTTALIGEVRLTAEGVNAFQITPVTTGAPAPTPVTTSALPSSAFAPHDANIINSRSSIAGGSFNACKDFNSTTCILANGTGTLQPGESTEGRYGWPDSDGFYCMTHRSFQVNSSTVTCSTNKWVKVSGGLVGQIDVSIIVRNR</sequence>
<feature type="chain" id="PRO_5045522028" evidence="1">
    <location>
        <begin position="29"/>
        <end position="178"/>
    </location>
</feature>
<comment type="caution">
    <text evidence="2">The sequence shown here is derived from an EMBL/GenBank/DDBJ whole genome shotgun (WGS) entry which is preliminary data.</text>
</comment>
<name>A0ABS7B191_9ACTN</name>
<keyword evidence="1" id="KW-0732">Signal</keyword>
<feature type="signal peptide" evidence="1">
    <location>
        <begin position="1"/>
        <end position="28"/>
    </location>
</feature>